<feature type="non-terminal residue" evidence="1">
    <location>
        <position position="1"/>
    </location>
</feature>
<proteinExistence type="predicted"/>
<protein>
    <submittedName>
        <fullName evidence="1">Uncharacterized protein</fullName>
    </submittedName>
</protein>
<evidence type="ECO:0000313" key="1">
    <source>
        <dbReference type="EMBL" id="CEK68940.1"/>
    </source>
</evidence>
<gene>
    <name evidence="1" type="primary">ORF68343</name>
</gene>
<reference evidence="1" key="1">
    <citation type="submission" date="2014-12" db="EMBL/GenBank/DDBJ databases">
        <title>Insight into the proteome of Arion vulgaris.</title>
        <authorList>
            <person name="Aradska J."/>
            <person name="Bulat T."/>
            <person name="Smidak R."/>
            <person name="Sarate P."/>
            <person name="Gangsoo J."/>
            <person name="Sialana F."/>
            <person name="Bilban M."/>
            <person name="Lubec G."/>
        </authorList>
    </citation>
    <scope>NUCLEOTIDE SEQUENCE</scope>
    <source>
        <tissue evidence="1">Skin</tissue>
    </source>
</reference>
<organism evidence="1">
    <name type="scientific">Arion vulgaris</name>
    <dbReference type="NCBI Taxonomy" id="1028688"/>
    <lineage>
        <taxon>Eukaryota</taxon>
        <taxon>Metazoa</taxon>
        <taxon>Spiralia</taxon>
        <taxon>Lophotrochozoa</taxon>
        <taxon>Mollusca</taxon>
        <taxon>Gastropoda</taxon>
        <taxon>Heterobranchia</taxon>
        <taxon>Euthyneura</taxon>
        <taxon>Panpulmonata</taxon>
        <taxon>Eupulmonata</taxon>
        <taxon>Stylommatophora</taxon>
        <taxon>Helicina</taxon>
        <taxon>Arionoidea</taxon>
        <taxon>Arionidae</taxon>
        <taxon>Arion</taxon>
    </lineage>
</organism>
<dbReference type="EMBL" id="HACG01022075">
    <property type="protein sequence ID" value="CEK68940.1"/>
    <property type="molecule type" value="Transcribed_RNA"/>
</dbReference>
<accession>A0A0B6ZMN7</accession>
<dbReference type="AlphaFoldDB" id="A0A0B6ZMN7"/>
<sequence length="64" mass="7166">PFPVCAAILKHKLVNTELLMYLQLSPRSQTASGLSWVTFQIDSQQSFQPTPIDFLLPKVFACSI</sequence>
<name>A0A0B6ZMN7_9EUPU</name>